<dbReference type="InterPro" id="IPR036179">
    <property type="entry name" value="Ig-like_dom_sf"/>
</dbReference>
<reference evidence="10" key="1">
    <citation type="submission" date="2021-02" db="EMBL/GenBank/DDBJ databases">
        <authorList>
            <person name="Nowell W R."/>
        </authorList>
    </citation>
    <scope>NUCLEOTIDE SEQUENCE</scope>
</reference>
<dbReference type="GO" id="GO:0005911">
    <property type="term" value="C:cell-cell junction"/>
    <property type="evidence" value="ECO:0007669"/>
    <property type="project" value="TreeGrafter"/>
</dbReference>
<dbReference type="SMART" id="SM00409">
    <property type="entry name" value="IG"/>
    <property type="match status" value="5"/>
</dbReference>
<dbReference type="Pfam" id="PF13927">
    <property type="entry name" value="Ig_3"/>
    <property type="match status" value="3"/>
</dbReference>
<comment type="caution">
    <text evidence="10">The sequence shown here is derived from an EMBL/GenBank/DDBJ whole genome shotgun (WGS) entry which is preliminary data.</text>
</comment>
<feature type="domain" description="Ig-like" evidence="8">
    <location>
        <begin position="858"/>
        <end position="964"/>
    </location>
</feature>
<evidence type="ECO:0000256" key="4">
    <source>
        <dbReference type="ARBA" id="ARBA00023180"/>
    </source>
</evidence>
<feature type="domain" description="Ig-like" evidence="8">
    <location>
        <begin position="355"/>
        <end position="452"/>
    </location>
</feature>
<dbReference type="InterPro" id="IPR013162">
    <property type="entry name" value="CD80_C2-set"/>
</dbReference>
<feature type="domain" description="Ig-like" evidence="8">
    <location>
        <begin position="126"/>
        <end position="230"/>
    </location>
</feature>
<keyword evidence="5" id="KW-0393">Immunoglobulin domain</keyword>
<keyword evidence="4" id="KW-0325">Glycoprotein</keyword>
<evidence type="ECO:0000256" key="5">
    <source>
        <dbReference type="ARBA" id="ARBA00023319"/>
    </source>
</evidence>
<feature type="domain" description="Ig-like" evidence="8">
    <location>
        <begin position="757"/>
        <end position="855"/>
    </location>
</feature>
<dbReference type="Pfam" id="PF00041">
    <property type="entry name" value="fn3"/>
    <property type="match status" value="1"/>
</dbReference>
<dbReference type="GO" id="GO:0005886">
    <property type="term" value="C:plasma membrane"/>
    <property type="evidence" value="ECO:0007669"/>
    <property type="project" value="TreeGrafter"/>
</dbReference>
<organism evidence="10 11">
    <name type="scientific">Rotaria sordida</name>
    <dbReference type="NCBI Taxonomy" id="392033"/>
    <lineage>
        <taxon>Eukaryota</taxon>
        <taxon>Metazoa</taxon>
        <taxon>Spiralia</taxon>
        <taxon>Gnathifera</taxon>
        <taxon>Rotifera</taxon>
        <taxon>Eurotatoria</taxon>
        <taxon>Bdelloidea</taxon>
        <taxon>Philodinida</taxon>
        <taxon>Philodinidae</taxon>
        <taxon>Rotaria</taxon>
    </lineage>
</organism>
<dbReference type="InterPro" id="IPR036116">
    <property type="entry name" value="FN3_sf"/>
</dbReference>
<feature type="domain" description="Fibronectin type-III" evidence="9">
    <location>
        <begin position="971"/>
        <end position="1062"/>
    </location>
</feature>
<feature type="signal peptide" evidence="7">
    <location>
        <begin position="1"/>
        <end position="21"/>
    </location>
</feature>
<dbReference type="SMART" id="SM00060">
    <property type="entry name" value="FN3"/>
    <property type="match status" value="1"/>
</dbReference>
<evidence type="ECO:0000313" key="11">
    <source>
        <dbReference type="Proteomes" id="UP000663864"/>
    </source>
</evidence>
<keyword evidence="6" id="KW-0812">Transmembrane</keyword>
<dbReference type="GO" id="GO:0098609">
    <property type="term" value="P:cell-cell adhesion"/>
    <property type="evidence" value="ECO:0007669"/>
    <property type="project" value="TreeGrafter"/>
</dbReference>
<gene>
    <name evidence="10" type="ORF">ZHD862_LOCUS10795</name>
</gene>
<name>A0A814EBE9_9BILA</name>
<feature type="transmembrane region" description="Helical" evidence="6">
    <location>
        <begin position="1080"/>
        <end position="1107"/>
    </location>
</feature>
<feature type="domain" description="Ig-like" evidence="8">
    <location>
        <begin position="23"/>
        <end position="118"/>
    </location>
</feature>
<dbReference type="EMBL" id="CAJNOT010000393">
    <property type="protein sequence ID" value="CAF0966892.1"/>
    <property type="molecule type" value="Genomic_DNA"/>
</dbReference>
<evidence type="ECO:0000256" key="6">
    <source>
        <dbReference type="SAM" id="Phobius"/>
    </source>
</evidence>
<dbReference type="PROSITE" id="PS50835">
    <property type="entry name" value="IG_LIKE"/>
    <property type="match status" value="7"/>
</dbReference>
<dbReference type="CDD" id="cd00063">
    <property type="entry name" value="FN3"/>
    <property type="match status" value="1"/>
</dbReference>
<dbReference type="InterPro" id="IPR003961">
    <property type="entry name" value="FN3_dom"/>
</dbReference>
<evidence type="ECO:0008006" key="12">
    <source>
        <dbReference type="Google" id="ProtNLM"/>
    </source>
</evidence>
<evidence type="ECO:0000256" key="1">
    <source>
        <dbReference type="ARBA" id="ARBA00004479"/>
    </source>
</evidence>
<protein>
    <recommendedName>
        <fullName evidence="12">Nephrin/kirre</fullName>
    </recommendedName>
</protein>
<comment type="subcellular location">
    <subcellularLocation>
        <location evidence="1">Membrane</location>
        <topology evidence="1">Single-pass type I membrane protein</topology>
    </subcellularLocation>
</comment>
<dbReference type="SMART" id="SM00408">
    <property type="entry name" value="IGc2"/>
    <property type="match status" value="4"/>
</dbReference>
<dbReference type="InterPro" id="IPR051275">
    <property type="entry name" value="Cell_adhesion_signaling"/>
</dbReference>
<feature type="domain" description="Ig-like" evidence="8">
    <location>
        <begin position="240"/>
        <end position="338"/>
    </location>
</feature>
<dbReference type="InterPro" id="IPR013783">
    <property type="entry name" value="Ig-like_fold"/>
</dbReference>
<dbReference type="Gene3D" id="2.60.40.10">
    <property type="entry name" value="Immunoglobulins"/>
    <property type="match status" value="9"/>
</dbReference>
<evidence type="ECO:0000259" key="9">
    <source>
        <dbReference type="PROSITE" id="PS50853"/>
    </source>
</evidence>
<dbReference type="PANTHER" id="PTHR11640:SF31">
    <property type="entry name" value="IRREGULAR CHIASM C-ROUGHEST PROTEIN-RELATED"/>
    <property type="match status" value="1"/>
</dbReference>
<dbReference type="CDD" id="cd00096">
    <property type="entry name" value="Ig"/>
    <property type="match status" value="1"/>
</dbReference>
<dbReference type="SUPFAM" id="SSF49265">
    <property type="entry name" value="Fibronectin type III"/>
    <property type="match status" value="1"/>
</dbReference>
<dbReference type="InterPro" id="IPR007110">
    <property type="entry name" value="Ig-like_dom"/>
</dbReference>
<dbReference type="InterPro" id="IPR003598">
    <property type="entry name" value="Ig_sub2"/>
</dbReference>
<evidence type="ECO:0000256" key="7">
    <source>
        <dbReference type="SAM" id="SignalP"/>
    </source>
</evidence>
<evidence type="ECO:0000313" key="10">
    <source>
        <dbReference type="EMBL" id="CAF0966892.1"/>
    </source>
</evidence>
<dbReference type="PANTHER" id="PTHR11640">
    <property type="entry name" value="NEPHRIN"/>
    <property type="match status" value="1"/>
</dbReference>
<feature type="domain" description="Ig-like" evidence="8">
    <location>
        <begin position="665"/>
        <end position="752"/>
    </location>
</feature>
<keyword evidence="3" id="KW-1015">Disulfide bond</keyword>
<keyword evidence="6" id="KW-1133">Transmembrane helix</keyword>
<proteinExistence type="predicted"/>
<accession>A0A814EBE9</accession>
<dbReference type="InterPro" id="IPR003599">
    <property type="entry name" value="Ig_sub"/>
</dbReference>
<feature type="chain" id="PRO_5032576410" description="Nephrin/kirre" evidence="7">
    <location>
        <begin position="22"/>
        <end position="1269"/>
    </location>
</feature>
<dbReference type="AlphaFoldDB" id="A0A814EBE9"/>
<keyword evidence="2 6" id="KW-0472">Membrane</keyword>
<sequence>MALSLLLQWFIFYSILYLSNSQGQFYEVKPSDISALIGSNVTIPCIIAPPHGDVQWTKDGLALGYDRQLPAFPLWSIIGDENRGEFNFFIESLKLDDEGVYACEVSPYNDAPALKQIAHIRTLVRPERVQINDRLLSNEIPIVSMRYDEPIHQISCRVDGARPAAQIKWINESGVEFPATTRTFTQGRLFSTVSTLILTPSLSLHKNRFTCDVRHETLNNDSNKLRSSFDVEITSPPSIPFILGYPSNFYLINGSRLTLSCQSRGGHPLGRLSWYRLENNSEALNLIDNSFVIFYQQNITENNITMIMSPSDNNVTLSCHVTNSYLYSLGQRLQKNITLQVAFGPSSVQIRGNKPDINMSVTTLIEGTTRQFVCRTSSSNPRPIVVWKLDGHVITGDIDPLEEQGEYAGKTIQLVKTIGVDKELKEYHTKILSCEARNPETGHIVVDSTRLNIIYDATSIEMHGVTKDKIIKAGDTIIAECILTGGNPLGKIAWFKGDELIRSEYISETRGKYALSRVEFIASSLDDNLPLICKGQVANFPERVASFILNVVFLPAEMKIINSSILSNLFVGSDNLGEFECRTSMSNPQAKLTIIRQSNDGLKHSDIAYNTKSTYINGNNSIKFMLPRIDLSLHGNLLTCEATLDIDTPPLTKQVTYVLNVNHKPHFHNFDAYADVKENQPFNITLEASAYPMPITYTWFHPSGRQLFTDQSRIFINQGHLSLTSVQKSDLGIYRCIATNTYGSTEVNFTLNVLYGPIITRTRGYSISEAVMPGSSVTLLCVIDANPIDLNNIRWFKNNEELSLMNSGIQWEKRIEGNEASLIGKSIRKEDAGQYACEINNQYGNNRATIPLVVQYPPEIDRNDLSRSKAATDSDRLLTAEIHCYISAVPRPTVSWFKDNQPLFLSSKYRSVLNERIISPSSFSPKLLFDGVLYVYNVTKPDYGIYQCKAENTLGIDIIEITLTGLTVPDIPTQVRITNISHSSLLISWIPGFDGGSRQTFQIRYRPTTNDRYSYEDVPSNEQSFNLKNLQLASEYYISVRANNSYHLSEWTDEIKASTSRYLPSSSIYSSTNSGISTRFSFTVIVIVAVFGLFILLINIILISLFVMKRRRSNITSDNSSTTGTNETEANTVDIFQPIPSNLFFDRPYSSTTNAYPFNTYQKYEEDDVKRPFVPSYSSATLTRLTPNHNRLWPQDDISSYLALDTSIRTRACSPYAAVKKGRFSPYDNVRLHHYSPSSVNNSLVTYKSFKDGVDNTTITHGCIRAELV</sequence>
<evidence type="ECO:0000256" key="2">
    <source>
        <dbReference type="ARBA" id="ARBA00023136"/>
    </source>
</evidence>
<dbReference type="Proteomes" id="UP000663864">
    <property type="component" value="Unassembled WGS sequence"/>
</dbReference>
<dbReference type="Pfam" id="PF08205">
    <property type="entry name" value="C2-set_2"/>
    <property type="match status" value="2"/>
</dbReference>
<evidence type="ECO:0000256" key="3">
    <source>
        <dbReference type="ARBA" id="ARBA00023157"/>
    </source>
</evidence>
<dbReference type="GO" id="GO:0050839">
    <property type="term" value="F:cell adhesion molecule binding"/>
    <property type="evidence" value="ECO:0007669"/>
    <property type="project" value="TreeGrafter"/>
</dbReference>
<evidence type="ECO:0000259" key="8">
    <source>
        <dbReference type="PROSITE" id="PS50835"/>
    </source>
</evidence>
<keyword evidence="7" id="KW-0732">Signal</keyword>
<dbReference type="PROSITE" id="PS50853">
    <property type="entry name" value="FN3"/>
    <property type="match status" value="1"/>
</dbReference>
<dbReference type="SUPFAM" id="SSF48726">
    <property type="entry name" value="Immunoglobulin"/>
    <property type="match status" value="8"/>
</dbReference>